<proteinExistence type="predicted"/>
<gene>
    <name evidence="4" type="ORF">S01H4_09793</name>
</gene>
<comment type="caution">
    <text evidence="4">The sequence shown here is derived from an EMBL/GenBank/DDBJ whole genome shotgun (WGS) entry which is preliminary data.</text>
</comment>
<dbReference type="InterPro" id="IPR029061">
    <property type="entry name" value="THDP-binding"/>
</dbReference>
<dbReference type="InterPro" id="IPR005475">
    <property type="entry name" value="Transketolase-like_Pyr-bd"/>
</dbReference>
<feature type="domain" description="Transketolase-like pyrimidine-binding" evidence="3">
    <location>
        <begin position="4"/>
        <end position="179"/>
    </location>
</feature>
<keyword evidence="1" id="KW-0560">Oxidoreductase</keyword>
<sequence>MKTLTYREVVREAMREEMRRDKFIFLMGQDVGPYGGEHKVSGDLHSEFGEWRVKDAPISEQGIIGCALGASITGCRAIAEIPFMDFITLPMDQIVNQAAKYLYTFGGQVSVPIVIRTAMGGYIRAAEQHSQCLEAWFIHVPGLKVVIPSTPYDAKGLLKTAIRDNNPVIFVEHKYLYGMKGEIPEEEYTIPLGVADIKKEGNDVSVIA</sequence>
<dbReference type="AlphaFoldDB" id="X0YRL3"/>
<evidence type="ECO:0000256" key="2">
    <source>
        <dbReference type="ARBA" id="ARBA00023052"/>
    </source>
</evidence>
<accession>X0YRL3</accession>
<feature type="non-terminal residue" evidence="4">
    <location>
        <position position="208"/>
    </location>
</feature>
<dbReference type="SMART" id="SM00861">
    <property type="entry name" value="Transket_pyr"/>
    <property type="match status" value="1"/>
</dbReference>
<dbReference type="GO" id="GO:0016491">
    <property type="term" value="F:oxidoreductase activity"/>
    <property type="evidence" value="ECO:0007669"/>
    <property type="project" value="UniProtKB-KW"/>
</dbReference>
<dbReference type="PANTHER" id="PTHR43257:SF2">
    <property type="entry name" value="PYRUVATE DEHYDROGENASE E1 COMPONENT SUBUNIT BETA"/>
    <property type="match status" value="1"/>
</dbReference>
<dbReference type="EMBL" id="BART01003612">
    <property type="protein sequence ID" value="GAG59024.1"/>
    <property type="molecule type" value="Genomic_DNA"/>
</dbReference>
<name>X0YRL3_9ZZZZ</name>
<evidence type="ECO:0000259" key="3">
    <source>
        <dbReference type="SMART" id="SM00861"/>
    </source>
</evidence>
<reference evidence="4" key="1">
    <citation type="journal article" date="2014" name="Front. Microbiol.">
        <title>High frequency of phylogenetically diverse reductive dehalogenase-homologous genes in deep subseafloor sedimentary metagenomes.</title>
        <authorList>
            <person name="Kawai M."/>
            <person name="Futagami T."/>
            <person name="Toyoda A."/>
            <person name="Takaki Y."/>
            <person name="Nishi S."/>
            <person name="Hori S."/>
            <person name="Arai W."/>
            <person name="Tsubouchi T."/>
            <person name="Morono Y."/>
            <person name="Uchiyama I."/>
            <person name="Ito T."/>
            <person name="Fujiyama A."/>
            <person name="Inagaki F."/>
            <person name="Takami H."/>
        </authorList>
    </citation>
    <scope>NUCLEOTIDE SEQUENCE</scope>
    <source>
        <strain evidence="4">Expedition CK06-06</strain>
    </source>
</reference>
<dbReference type="SUPFAM" id="SSF52518">
    <property type="entry name" value="Thiamin diphosphate-binding fold (THDP-binding)"/>
    <property type="match status" value="1"/>
</dbReference>
<dbReference type="CDD" id="cd07036">
    <property type="entry name" value="TPP_PYR_E1-PDHc-beta_like"/>
    <property type="match status" value="1"/>
</dbReference>
<protein>
    <recommendedName>
        <fullName evidence="3">Transketolase-like pyrimidine-binding domain-containing protein</fullName>
    </recommendedName>
</protein>
<evidence type="ECO:0000256" key="1">
    <source>
        <dbReference type="ARBA" id="ARBA00023002"/>
    </source>
</evidence>
<dbReference type="Gene3D" id="3.40.50.970">
    <property type="match status" value="1"/>
</dbReference>
<keyword evidence="2" id="KW-0786">Thiamine pyrophosphate</keyword>
<dbReference type="PANTHER" id="PTHR43257">
    <property type="entry name" value="PYRUVATE DEHYDROGENASE E1 COMPONENT BETA SUBUNIT"/>
    <property type="match status" value="1"/>
</dbReference>
<dbReference type="Pfam" id="PF02779">
    <property type="entry name" value="Transket_pyr"/>
    <property type="match status" value="1"/>
</dbReference>
<dbReference type="FunFam" id="3.40.50.970:FF:000001">
    <property type="entry name" value="Pyruvate dehydrogenase E1 beta subunit"/>
    <property type="match status" value="1"/>
</dbReference>
<evidence type="ECO:0000313" key="4">
    <source>
        <dbReference type="EMBL" id="GAG59024.1"/>
    </source>
</evidence>
<organism evidence="4">
    <name type="scientific">marine sediment metagenome</name>
    <dbReference type="NCBI Taxonomy" id="412755"/>
    <lineage>
        <taxon>unclassified sequences</taxon>
        <taxon>metagenomes</taxon>
        <taxon>ecological metagenomes</taxon>
    </lineage>
</organism>